<dbReference type="EMBL" id="JXXN02000881">
    <property type="protein sequence ID" value="THD26055.1"/>
    <property type="molecule type" value="Genomic_DNA"/>
</dbReference>
<dbReference type="InterPro" id="IPR059116">
    <property type="entry name" value="P2X_receptor"/>
</dbReference>
<evidence type="ECO:0000256" key="6">
    <source>
        <dbReference type="ARBA" id="ARBA00022989"/>
    </source>
</evidence>
<keyword evidence="10" id="KW-0325">Glycoprotein</keyword>
<dbReference type="PANTHER" id="PTHR10125">
    <property type="entry name" value="P2X PURINOCEPTOR"/>
    <property type="match status" value="1"/>
</dbReference>
<keyword evidence="8 15" id="KW-0472">Membrane</keyword>
<evidence type="ECO:0000256" key="7">
    <source>
        <dbReference type="ARBA" id="ARBA00023065"/>
    </source>
</evidence>
<evidence type="ECO:0000256" key="5">
    <source>
        <dbReference type="ARBA" id="ARBA00022692"/>
    </source>
</evidence>
<dbReference type="GO" id="GO:0033198">
    <property type="term" value="P:response to ATP"/>
    <property type="evidence" value="ECO:0007669"/>
    <property type="project" value="InterPro"/>
</dbReference>
<dbReference type="Proteomes" id="UP000230066">
    <property type="component" value="Unassembled WGS sequence"/>
</dbReference>
<dbReference type="GO" id="GO:0098794">
    <property type="term" value="C:postsynapse"/>
    <property type="evidence" value="ECO:0007669"/>
    <property type="project" value="GOC"/>
</dbReference>
<feature type="transmembrane region" description="Helical" evidence="15">
    <location>
        <begin position="346"/>
        <end position="368"/>
    </location>
</feature>
<evidence type="ECO:0000256" key="11">
    <source>
        <dbReference type="ARBA" id="ARBA00023286"/>
    </source>
</evidence>
<evidence type="ECO:0000256" key="3">
    <source>
        <dbReference type="ARBA" id="ARBA00022448"/>
    </source>
</evidence>
<dbReference type="Pfam" id="PF00864">
    <property type="entry name" value="P2X_receptor"/>
    <property type="match status" value="1"/>
</dbReference>
<evidence type="ECO:0000256" key="1">
    <source>
        <dbReference type="ARBA" id="ARBA00004651"/>
    </source>
</evidence>
<evidence type="ECO:0000256" key="2">
    <source>
        <dbReference type="ARBA" id="ARBA00009848"/>
    </source>
</evidence>
<dbReference type="PANTHER" id="PTHR10125:SF31">
    <property type="entry name" value="P2X RECEPTOR E"/>
    <property type="match status" value="1"/>
</dbReference>
<feature type="compositionally biased region" description="Polar residues" evidence="14">
    <location>
        <begin position="407"/>
        <end position="421"/>
    </location>
</feature>
<evidence type="ECO:0000256" key="9">
    <source>
        <dbReference type="ARBA" id="ARBA00023157"/>
    </source>
</evidence>
<dbReference type="NCBIfam" id="TIGR00863">
    <property type="entry name" value="P2X"/>
    <property type="match status" value="1"/>
</dbReference>
<dbReference type="InterPro" id="IPR027309">
    <property type="entry name" value="P2X_extracellular_dom_sf"/>
</dbReference>
<organism evidence="16 17">
    <name type="scientific">Fasciola hepatica</name>
    <name type="common">Liver fluke</name>
    <dbReference type="NCBI Taxonomy" id="6192"/>
    <lineage>
        <taxon>Eukaryota</taxon>
        <taxon>Metazoa</taxon>
        <taxon>Spiralia</taxon>
        <taxon>Lophotrochozoa</taxon>
        <taxon>Platyhelminthes</taxon>
        <taxon>Trematoda</taxon>
        <taxon>Digenea</taxon>
        <taxon>Plagiorchiida</taxon>
        <taxon>Echinostomata</taxon>
        <taxon>Echinostomatoidea</taxon>
        <taxon>Fasciolidae</taxon>
        <taxon>Fasciola</taxon>
    </lineage>
</organism>
<dbReference type="InterPro" id="IPR001429">
    <property type="entry name" value="P2X_purnocptor"/>
</dbReference>
<protein>
    <submittedName>
        <fullName evidence="16">P2X purinoceptor 4</fullName>
    </submittedName>
</protein>
<keyword evidence="7" id="KW-0406">Ion transport</keyword>
<comment type="caution">
    <text evidence="16">The sequence shown here is derived from an EMBL/GenBank/DDBJ whole genome shotgun (WGS) entry which is preliminary data.</text>
</comment>
<sequence length="555" mass="62719">MGRYFSVLGKFASGLLEYETQKVVQIHSKKVGILFRLIQLGIFLYVVLWVMVYEKGYQSMDNAVSGVTAKLKGIAFANVSNDPAIGATVWDAADYVIPPQQNSAFFVMTNLVSTPGQTLSNCEESHDVYGNSCTNDTDCHSGRLVMTGSGIQTGRCVPSTRQKNLKVCEIYGWCPTEHDITPRPHLLSTAENFTVILKNSIEFPRYRVKRRNILYWMDKLYLKTCRYNPHDERMKFCPIFRLGDILKYSDATNKDIWQNGGMVSIHIEWNCNLDFDVEKCVPKYVFRRLDDFESPVAKGWNFRFSQHYMENGVRKRNLIKAYGIQFFISVYGTGGKFNVLTFSMNLGSGLALLGIATVLCDMIVLNITRKRGLYRKAKVDLVAQKKRERQTRERLSRKSRVHAESSGGANQPCGSHSNGEVITSDEEISPRTLPKRKGKNGCSKKVECRIQDNPVPPNWVDRSCPNLNEQSKSDESRQKDNHIRVDQASFMGVQIVTASPDLNQPSQSLAMISSNFKNSATAPSENIESTRTQNAYLPKSVTMAFGPPSIRRHDY</sequence>
<feature type="compositionally biased region" description="Basic and acidic residues" evidence="14">
    <location>
        <begin position="471"/>
        <end position="480"/>
    </location>
</feature>
<evidence type="ECO:0000256" key="4">
    <source>
        <dbReference type="ARBA" id="ARBA00022475"/>
    </source>
</evidence>
<keyword evidence="4" id="KW-1003">Cell membrane</keyword>
<feature type="region of interest" description="Disordered" evidence="14">
    <location>
        <begin position="385"/>
        <end position="480"/>
    </location>
</feature>
<keyword evidence="11" id="KW-1071">Ligand-gated ion channel</keyword>
<comment type="catalytic activity">
    <reaction evidence="13">
        <text>Ca(2+)(in) = Ca(2+)(out)</text>
        <dbReference type="Rhea" id="RHEA:29671"/>
        <dbReference type="ChEBI" id="CHEBI:29108"/>
    </reaction>
</comment>
<dbReference type="Gene3D" id="1.10.287.940">
    <property type="entry name" value="atp-gated p2x4 ion channel"/>
    <property type="match status" value="1"/>
</dbReference>
<dbReference type="FunFam" id="2.60.490.10:FF:000001">
    <property type="entry name" value="P2X purinoceptor"/>
    <property type="match status" value="1"/>
</dbReference>
<keyword evidence="17" id="KW-1185">Reference proteome</keyword>
<dbReference type="GO" id="GO:0070588">
    <property type="term" value="P:calcium ion transmembrane transport"/>
    <property type="evidence" value="ECO:0007669"/>
    <property type="project" value="TreeGrafter"/>
</dbReference>
<dbReference type="GO" id="GO:0001614">
    <property type="term" value="F:purinergic nucleotide receptor activity"/>
    <property type="evidence" value="ECO:0007669"/>
    <property type="project" value="InterPro"/>
</dbReference>
<evidence type="ECO:0000313" key="17">
    <source>
        <dbReference type="Proteomes" id="UP000230066"/>
    </source>
</evidence>
<gene>
    <name evidence="16" type="ORF">D915_003047</name>
</gene>
<keyword evidence="3" id="KW-0813">Transport</keyword>
<keyword evidence="9" id="KW-1015">Disulfide bond</keyword>
<dbReference type="GO" id="GO:0004931">
    <property type="term" value="F:extracellularly ATP-gated monoatomic cation channel activity"/>
    <property type="evidence" value="ECO:0007669"/>
    <property type="project" value="InterPro"/>
</dbReference>
<reference evidence="16" key="1">
    <citation type="submission" date="2019-03" db="EMBL/GenBank/DDBJ databases">
        <title>Improved annotation for the trematode Fasciola hepatica.</title>
        <authorList>
            <person name="Choi Y.-J."/>
            <person name="Martin J."/>
            <person name="Mitreva M."/>
        </authorList>
    </citation>
    <scope>NUCLEOTIDE SEQUENCE [LARGE SCALE GENOMIC DNA]</scope>
</reference>
<accession>A0A2H1CK19</accession>
<evidence type="ECO:0000256" key="14">
    <source>
        <dbReference type="SAM" id="MobiDB-lite"/>
    </source>
</evidence>
<proteinExistence type="inferred from homology"/>
<evidence type="ECO:0000256" key="15">
    <source>
        <dbReference type="SAM" id="Phobius"/>
    </source>
</evidence>
<dbReference type="AlphaFoldDB" id="A0A2H1CK19"/>
<keyword evidence="5 15" id="KW-0812">Transmembrane</keyword>
<feature type="transmembrane region" description="Helical" evidence="15">
    <location>
        <begin position="33"/>
        <end position="52"/>
    </location>
</feature>
<comment type="similarity">
    <text evidence="2">Belongs to the P2X receptor family.</text>
</comment>
<keyword evidence="12" id="KW-0407">Ion channel</keyword>
<dbReference type="Gene3D" id="2.60.490.10">
    <property type="entry name" value="atp-gated p2x4 ion channel domain"/>
    <property type="match status" value="1"/>
</dbReference>
<feature type="compositionally biased region" description="Basic and acidic residues" evidence="14">
    <location>
        <begin position="385"/>
        <end position="396"/>
    </location>
</feature>
<name>A0A2H1CK19_FASHE</name>
<evidence type="ECO:0000256" key="10">
    <source>
        <dbReference type="ARBA" id="ARBA00023180"/>
    </source>
</evidence>
<evidence type="ECO:0000313" key="16">
    <source>
        <dbReference type="EMBL" id="THD26055.1"/>
    </source>
</evidence>
<evidence type="ECO:0000256" key="12">
    <source>
        <dbReference type="ARBA" id="ARBA00023303"/>
    </source>
</evidence>
<keyword evidence="6 15" id="KW-1133">Transmembrane helix</keyword>
<evidence type="ECO:0000256" key="8">
    <source>
        <dbReference type="ARBA" id="ARBA00023136"/>
    </source>
</evidence>
<dbReference type="PRINTS" id="PR01307">
    <property type="entry name" value="P2XRECEPTOR"/>
</dbReference>
<comment type="subcellular location">
    <subcellularLocation>
        <location evidence="1">Cell membrane</location>
        <topology evidence="1">Multi-pass membrane protein</topology>
    </subcellularLocation>
</comment>
<evidence type="ECO:0000256" key="13">
    <source>
        <dbReference type="ARBA" id="ARBA00036634"/>
    </source>
</evidence>
<dbReference type="GO" id="GO:0005886">
    <property type="term" value="C:plasma membrane"/>
    <property type="evidence" value="ECO:0007669"/>
    <property type="project" value="UniProtKB-SubCell"/>
</dbReference>